<dbReference type="GO" id="GO:0160147">
    <property type="term" value="F:tRNA pseudouridine(38-40) synthase activity"/>
    <property type="evidence" value="ECO:0007669"/>
    <property type="project" value="UniProtKB-EC"/>
</dbReference>
<evidence type="ECO:0000256" key="2">
    <source>
        <dbReference type="ARBA" id="ARBA00022694"/>
    </source>
</evidence>
<dbReference type="GO" id="GO:0031119">
    <property type="term" value="P:tRNA pseudouridine synthesis"/>
    <property type="evidence" value="ECO:0007669"/>
    <property type="project" value="UniProtKB-UniRule"/>
</dbReference>
<dbReference type="GO" id="GO:0003723">
    <property type="term" value="F:RNA binding"/>
    <property type="evidence" value="ECO:0007669"/>
    <property type="project" value="InterPro"/>
</dbReference>
<dbReference type="STRING" id="984262.SGRA_4019"/>
<comment type="subunit">
    <text evidence="4">Homodimer.</text>
</comment>
<evidence type="ECO:0000256" key="4">
    <source>
        <dbReference type="HAMAP-Rule" id="MF_00171"/>
    </source>
</evidence>
<comment type="catalytic activity">
    <reaction evidence="4 7">
        <text>uridine(38/39/40) in tRNA = pseudouridine(38/39/40) in tRNA</text>
        <dbReference type="Rhea" id="RHEA:22376"/>
        <dbReference type="Rhea" id="RHEA-COMP:10085"/>
        <dbReference type="Rhea" id="RHEA-COMP:10087"/>
        <dbReference type="ChEBI" id="CHEBI:65314"/>
        <dbReference type="ChEBI" id="CHEBI:65315"/>
        <dbReference type="EC" id="5.4.99.12"/>
    </reaction>
</comment>
<evidence type="ECO:0000313" key="10">
    <source>
        <dbReference type="Proteomes" id="UP000007519"/>
    </source>
</evidence>
<dbReference type="EMBL" id="CP002831">
    <property type="protein sequence ID" value="AFC26734.1"/>
    <property type="molecule type" value="Genomic_DNA"/>
</dbReference>
<feature type="binding site" evidence="4 6">
    <location>
        <position position="119"/>
    </location>
    <ligand>
        <name>substrate</name>
    </ligand>
</feature>
<dbReference type="CDD" id="cd02570">
    <property type="entry name" value="PseudoU_synth_EcTruA"/>
    <property type="match status" value="1"/>
</dbReference>
<dbReference type="eggNOG" id="COG0101">
    <property type="taxonomic scope" value="Bacteria"/>
</dbReference>
<evidence type="ECO:0000259" key="8">
    <source>
        <dbReference type="Pfam" id="PF01416"/>
    </source>
</evidence>
<dbReference type="EC" id="5.4.99.12" evidence="4"/>
<gene>
    <name evidence="4 9" type="primary">truA</name>
    <name evidence="9" type="ordered locus">SGRA_4019</name>
</gene>
<evidence type="ECO:0000313" key="9">
    <source>
        <dbReference type="EMBL" id="AFC26734.1"/>
    </source>
</evidence>
<dbReference type="PIRSF" id="PIRSF001430">
    <property type="entry name" value="tRNA_psdUrid_synth"/>
    <property type="match status" value="1"/>
</dbReference>
<dbReference type="PANTHER" id="PTHR11142">
    <property type="entry name" value="PSEUDOURIDYLATE SYNTHASE"/>
    <property type="match status" value="1"/>
</dbReference>
<keyword evidence="2 4" id="KW-0819">tRNA processing</keyword>
<comment type="similarity">
    <text evidence="1 4 7">Belongs to the tRNA pseudouridine synthase TruA family.</text>
</comment>
<protein>
    <recommendedName>
        <fullName evidence="4">tRNA pseudouridine synthase A</fullName>
        <ecNumber evidence="4">5.4.99.12</ecNumber>
    </recommendedName>
    <alternativeName>
        <fullName evidence="4">tRNA pseudouridine(38-40) synthase</fullName>
    </alternativeName>
    <alternativeName>
        <fullName evidence="4">tRNA pseudouridylate synthase I</fullName>
    </alternativeName>
    <alternativeName>
        <fullName evidence="4">tRNA-uridine isomerase I</fullName>
    </alternativeName>
</protein>
<dbReference type="InterPro" id="IPR020094">
    <property type="entry name" value="TruA/RsuA/RluB/E/F_N"/>
</dbReference>
<dbReference type="HOGENOM" id="CLU_014673_0_1_10"/>
<evidence type="ECO:0000256" key="7">
    <source>
        <dbReference type="RuleBase" id="RU003792"/>
    </source>
</evidence>
<dbReference type="PANTHER" id="PTHR11142:SF0">
    <property type="entry name" value="TRNA PSEUDOURIDINE SYNTHASE-LIKE 1"/>
    <property type="match status" value="1"/>
</dbReference>
<evidence type="ECO:0000256" key="1">
    <source>
        <dbReference type="ARBA" id="ARBA00009375"/>
    </source>
</evidence>
<dbReference type="InterPro" id="IPR020103">
    <property type="entry name" value="PsdUridine_synth_cat_dom_sf"/>
</dbReference>
<evidence type="ECO:0000256" key="6">
    <source>
        <dbReference type="PIRSR" id="PIRSR001430-2"/>
    </source>
</evidence>
<organism evidence="9 10">
    <name type="scientific">Saprospira grandis (strain Lewin)</name>
    <dbReference type="NCBI Taxonomy" id="984262"/>
    <lineage>
        <taxon>Bacteria</taxon>
        <taxon>Pseudomonadati</taxon>
        <taxon>Bacteroidota</taxon>
        <taxon>Saprospiria</taxon>
        <taxon>Saprospirales</taxon>
        <taxon>Saprospiraceae</taxon>
        <taxon>Saprospira</taxon>
    </lineage>
</organism>
<dbReference type="SUPFAM" id="SSF55120">
    <property type="entry name" value="Pseudouridine synthase"/>
    <property type="match status" value="1"/>
</dbReference>
<proteinExistence type="inferred from homology"/>
<dbReference type="InterPro" id="IPR020097">
    <property type="entry name" value="PsdUridine_synth_TruA_a/b_dom"/>
</dbReference>
<comment type="caution">
    <text evidence="4">Lacks conserved residue(s) required for the propagation of feature annotation.</text>
</comment>
<dbReference type="Gene3D" id="3.30.70.580">
    <property type="entry name" value="Pseudouridine synthase I, catalytic domain, N-terminal subdomain"/>
    <property type="match status" value="1"/>
</dbReference>
<evidence type="ECO:0000256" key="3">
    <source>
        <dbReference type="ARBA" id="ARBA00023235"/>
    </source>
</evidence>
<feature type="domain" description="Pseudouridine synthase I TruA alpha/beta" evidence="8">
    <location>
        <begin position="19"/>
        <end position="113"/>
    </location>
</feature>
<sequence length="264" mass="30453">MHIFGAQILMMKRYFLEFAYNGSRFHGFQRQPQQMSVQQKIEEALSTVLRQEIQIVGCGRTDTGVHALQYFAHFDAQGELPQRIPFRLNSLLGADFAVYRLLAVEAEAHARYDACSRAYVYQLSLRPDPFRQETAFHFPRAQMLDPQKMQAAAALLLDYEAFFPFCKTNSDVKHYGCQLSRSEWDFSDPYLWRYEVQSNRFLRGMIRLIVGACLNVGLGKLSLAELKAAMDQQKALKRAYSVPPQGLFLKDIQYPYIQEDLPSL</sequence>
<comment type="function">
    <text evidence="4">Formation of pseudouridine at positions 38, 39 and 40 in the anticodon stem and loop of transfer RNAs.</text>
</comment>
<dbReference type="InterPro" id="IPR020095">
    <property type="entry name" value="PsdUridine_synth_TruA_C"/>
</dbReference>
<reference evidence="9 10" key="1">
    <citation type="journal article" date="2012" name="Stand. Genomic Sci.">
        <title>Complete genome sequencing and analysis of Saprospira grandis str. Lewin, a predatory marine bacterium.</title>
        <authorList>
            <person name="Saw J.H."/>
            <person name="Yuryev A."/>
            <person name="Kanbe M."/>
            <person name="Hou S."/>
            <person name="Young A.G."/>
            <person name="Aizawa S."/>
            <person name="Alam M."/>
        </authorList>
    </citation>
    <scope>NUCLEOTIDE SEQUENCE [LARGE SCALE GENOMIC DNA]</scope>
    <source>
        <strain evidence="9 10">Lewin</strain>
    </source>
</reference>
<accession>H6L8K9</accession>
<feature type="domain" description="Pseudouridine synthase I TruA alpha/beta" evidence="8">
    <location>
        <begin position="160"/>
        <end position="255"/>
    </location>
</feature>
<dbReference type="AlphaFoldDB" id="H6L8K9"/>
<dbReference type="InterPro" id="IPR001406">
    <property type="entry name" value="PsdUridine_synth_TruA"/>
</dbReference>
<dbReference type="HAMAP" id="MF_00171">
    <property type="entry name" value="TruA"/>
    <property type="match status" value="1"/>
</dbReference>
<feature type="active site" description="Nucleophile" evidence="4 5">
    <location>
        <position position="62"/>
    </location>
</feature>
<keyword evidence="3 4" id="KW-0413">Isomerase</keyword>
<name>H6L8K9_SAPGL</name>
<evidence type="ECO:0000256" key="5">
    <source>
        <dbReference type="PIRSR" id="PIRSR001430-1"/>
    </source>
</evidence>
<dbReference type="FunFam" id="3.30.70.580:FF:000001">
    <property type="entry name" value="tRNA pseudouridine synthase A"/>
    <property type="match status" value="1"/>
</dbReference>
<dbReference type="Gene3D" id="3.30.70.660">
    <property type="entry name" value="Pseudouridine synthase I, catalytic domain, C-terminal subdomain"/>
    <property type="match status" value="1"/>
</dbReference>
<dbReference type="KEGG" id="sgn:SGRA_4019"/>
<keyword evidence="10" id="KW-1185">Reference proteome</keyword>
<dbReference type="Proteomes" id="UP000007519">
    <property type="component" value="Chromosome"/>
</dbReference>
<dbReference type="Pfam" id="PF01416">
    <property type="entry name" value="PseudoU_synth_1"/>
    <property type="match status" value="2"/>
</dbReference>